<dbReference type="AlphaFoldDB" id="A0A8H7P663"/>
<dbReference type="Proteomes" id="UP000639403">
    <property type="component" value="Unassembled WGS sequence"/>
</dbReference>
<accession>A0A8H7P663</accession>
<reference evidence="1" key="2">
    <citation type="journal article" name="Front. Microbiol.">
        <title>Degradative Capacity of Two Strains of Rhodonia placenta: From Phenotype to Genotype.</title>
        <authorList>
            <person name="Kolle M."/>
            <person name="Horta M.A.C."/>
            <person name="Nowrousian M."/>
            <person name="Ohm R.A."/>
            <person name="Benz J.P."/>
            <person name="Pilgard A."/>
        </authorList>
    </citation>
    <scope>NUCLEOTIDE SEQUENCE</scope>
    <source>
        <strain evidence="1">FPRL280</strain>
    </source>
</reference>
<dbReference type="EMBL" id="JADOXO010000037">
    <property type="protein sequence ID" value="KAF9817820.1"/>
    <property type="molecule type" value="Genomic_DNA"/>
</dbReference>
<dbReference type="InterPro" id="IPR009100">
    <property type="entry name" value="AcylCoA_DH/oxidase_NM_dom_sf"/>
</dbReference>
<protein>
    <submittedName>
        <fullName evidence="1">Uncharacterized protein</fullName>
    </submittedName>
</protein>
<gene>
    <name evidence="1" type="ORF">IEO21_03162</name>
</gene>
<dbReference type="GO" id="GO:0016627">
    <property type="term" value="F:oxidoreductase activity, acting on the CH-CH group of donors"/>
    <property type="evidence" value="ECO:0007669"/>
    <property type="project" value="InterPro"/>
</dbReference>
<reference evidence="1" key="1">
    <citation type="submission" date="2020-11" db="EMBL/GenBank/DDBJ databases">
        <authorList>
            <person name="Koelle M."/>
            <person name="Horta M.A.C."/>
            <person name="Nowrousian M."/>
            <person name="Ohm R.A."/>
            <person name="Benz P."/>
            <person name="Pilgard A."/>
        </authorList>
    </citation>
    <scope>NUCLEOTIDE SEQUENCE</scope>
    <source>
        <strain evidence="1">FPRL280</strain>
    </source>
</reference>
<name>A0A8H7P663_9APHY</name>
<evidence type="ECO:0000313" key="1">
    <source>
        <dbReference type="EMBL" id="KAF9817820.1"/>
    </source>
</evidence>
<organism evidence="1 2">
    <name type="scientific">Rhodonia placenta</name>
    <dbReference type="NCBI Taxonomy" id="104341"/>
    <lineage>
        <taxon>Eukaryota</taxon>
        <taxon>Fungi</taxon>
        <taxon>Dikarya</taxon>
        <taxon>Basidiomycota</taxon>
        <taxon>Agaricomycotina</taxon>
        <taxon>Agaricomycetes</taxon>
        <taxon>Polyporales</taxon>
        <taxon>Adustoporiaceae</taxon>
        <taxon>Rhodonia</taxon>
    </lineage>
</organism>
<sequence length="120" mass="12897">MRARGECREDILELKKGDMLASGMLKSSGLPTDLWETPLVASIAWRTSRGFTCGALTRRRSSTHIAGRKVGKRALSEPGSGRDMIGMKLRAEKDGGANRKLPALTGFSCPSQGCALCTRS</sequence>
<comment type="caution">
    <text evidence="1">The sequence shown here is derived from an EMBL/GenBank/DDBJ whole genome shotgun (WGS) entry which is preliminary data.</text>
</comment>
<proteinExistence type="predicted"/>
<dbReference type="SUPFAM" id="SSF56645">
    <property type="entry name" value="Acyl-CoA dehydrogenase NM domain-like"/>
    <property type="match status" value="1"/>
</dbReference>
<evidence type="ECO:0000313" key="2">
    <source>
        <dbReference type="Proteomes" id="UP000639403"/>
    </source>
</evidence>